<proteinExistence type="predicted"/>
<evidence type="ECO:0000256" key="1">
    <source>
        <dbReference type="SAM" id="Phobius"/>
    </source>
</evidence>
<keyword evidence="1" id="KW-1133">Transmembrane helix</keyword>
<keyword evidence="1" id="KW-0472">Membrane</keyword>
<comment type="caution">
    <text evidence="2">The sequence shown here is derived from an EMBL/GenBank/DDBJ whole genome shotgun (WGS) entry which is preliminary data.</text>
</comment>
<dbReference type="AlphaFoldDB" id="A0AA39URP2"/>
<dbReference type="Proteomes" id="UP001175228">
    <property type="component" value="Unassembled WGS sequence"/>
</dbReference>
<dbReference type="EMBL" id="JAUEPU010000020">
    <property type="protein sequence ID" value="KAK0494444.1"/>
    <property type="molecule type" value="Genomic_DNA"/>
</dbReference>
<accession>A0AA39URP2</accession>
<keyword evidence="3" id="KW-1185">Reference proteome</keyword>
<evidence type="ECO:0000313" key="2">
    <source>
        <dbReference type="EMBL" id="KAK0494444.1"/>
    </source>
</evidence>
<gene>
    <name evidence="2" type="ORF">EDD18DRAFT_1355164</name>
</gene>
<evidence type="ECO:0000313" key="3">
    <source>
        <dbReference type="Proteomes" id="UP001175228"/>
    </source>
</evidence>
<reference evidence="2" key="1">
    <citation type="submission" date="2023-06" db="EMBL/GenBank/DDBJ databases">
        <authorList>
            <consortium name="Lawrence Berkeley National Laboratory"/>
            <person name="Ahrendt S."/>
            <person name="Sahu N."/>
            <person name="Indic B."/>
            <person name="Wong-Bajracharya J."/>
            <person name="Merenyi Z."/>
            <person name="Ke H.-M."/>
            <person name="Monk M."/>
            <person name="Kocsube S."/>
            <person name="Drula E."/>
            <person name="Lipzen A."/>
            <person name="Balint B."/>
            <person name="Henrissat B."/>
            <person name="Andreopoulos B."/>
            <person name="Martin F.M."/>
            <person name="Harder C.B."/>
            <person name="Rigling D."/>
            <person name="Ford K.L."/>
            <person name="Foster G.D."/>
            <person name="Pangilinan J."/>
            <person name="Papanicolaou A."/>
            <person name="Barry K."/>
            <person name="LaButti K."/>
            <person name="Viragh M."/>
            <person name="Koriabine M."/>
            <person name="Yan M."/>
            <person name="Riley R."/>
            <person name="Champramary S."/>
            <person name="Plett K.L."/>
            <person name="Tsai I.J."/>
            <person name="Slot J."/>
            <person name="Sipos G."/>
            <person name="Plett J."/>
            <person name="Nagy L.G."/>
            <person name="Grigoriev I.V."/>
        </authorList>
    </citation>
    <scope>NUCLEOTIDE SEQUENCE</scope>
    <source>
        <strain evidence="2">HWK02</strain>
    </source>
</reference>
<feature type="transmembrane region" description="Helical" evidence="1">
    <location>
        <begin position="23"/>
        <end position="42"/>
    </location>
</feature>
<sequence>MAQFQNNMIELAALFIASVNHGILSHTIAVVVVAGFSLSGILSRFKPGAMVKTLSKTVEETHAHYDEHKDILDELAGFEDTINRLRVEAFRLQERRFQARDDITSLTDLRSWRRYMRETKDIWVKARQRQREIVELKKELKLGRTGTNSRWVWGTTVKEGETGGEELDESSVV</sequence>
<name>A0AA39URP2_9AGAR</name>
<organism evidence="2 3">
    <name type="scientific">Armillaria luteobubalina</name>
    <dbReference type="NCBI Taxonomy" id="153913"/>
    <lineage>
        <taxon>Eukaryota</taxon>
        <taxon>Fungi</taxon>
        <taxon>Dikarya</taxon>
        <taxon>Basidiomycota</taxon>
        <taxon>Agaricomycotina</taxon>
        <taxon>Agaricomycetes</taxon>
        <taxon>Agaricomycetidae</taxon>
        <taxon>Agaricales</taxon>
        <taxon>Marasmiineae</taxon>
        <taxon>Physalacriaceae</taxon>
        <taxon>Armillaria</taxon>
    </lineage>
</organism>
<keyword evidence="1" id="KW-0812">Transmembrane</keyword>
<protein>
    <submittedName>
        <fullName evidence="2">Uncharacterized protein</fullName>
    </submittedName>
</protein>